<dbReference type="Proteomes" id="UP001605036">
    <property type="component" value="Unassembled WGS sequence"/>
</dbReference>
<sequence>MVHQETTPKPVSQSHDITKITGKRLLYTYENGWLYELYVKNSTTTDYRLHSGPVAKRWVKNQKVNIQLFAGNLFKISWCEPTGTAVTLSINLDARQHHGVIYFPRWVHLNASKTALFQNHHLQEMRRLRDSGPTYPIDVVNEFAELILVDDVGVDKEDVISTSPTEFAPTIERLCKKANLPHILAHFGEKWGSRDPINLVGKHLGFTYRNGWQHDLYVRTASSIDYRIRSRLGSTWHLSDDQDASISRLIGPNRYIVSWTDVSSGISTSLTLDVDRLELHGVHFLPQWILTNIEELQLSLSSTAESGHRIVSSSPNSSENSMTDSRDAGNTYPLHNVVESTSFSFVEDYEG</sequence>
<gene>
    <name evidence="2" type="ORF">R1flu_024180</name>
</gene>
<organism evidence="2 3">
    <name type="scientific">Riccia fluitans</name>
    <dbReference type="NCBI Taxonomy" id="41844"/>
    <lineage>
        <taxon>Eukaryota</taxon>
        <taxon>Viridiplantae</taxon>
        <taxon>Streptophyta</taxon>
        <taxon>Embryophyta</taxon>
        <taxon>Marchantiophyta</taxon>
        <taxon>Marchantiopsida</taxon>
        <taxon>Marchantiidae</taxon>
        <taxon>Marchantiales</taxon>
        <taxon>Ricciaceae</taxon>
        <taxon>Riccia</taxon>
    </lineage>
</organism>
<reference evidence="2 3" key="1">
    <citation type="submission" date="2024-09" db="EMBL/GenBank/DDBJ databases">
        <title>Chromosome-scale assembly of Riccia fluitans.</title>
        <authorList>
            <person name="Paukszto L."/>
            <person name="Sawicki J."/>
            <person name="Karawczyk K."/>
            <person name="Piernik-Szablinska J."/>
            <person name="Szczecinska M."/>
            <person name="Mazdziarz M."/>
        </authorList>
    </citation>
    <scope>NUCLEOTIDE SEQUENCE [LARGE SCALE GENOMIC DNA]</scope>
    <source>
        <strain evidence="2">Rf_01</strain>
        <tissue evidence="2">Aerial parts of the thallus</tissue>
    </source>
</reference>
<dbReference type="AlphaFoldDB" id="A0ABD1XU52"/>
<accession>A0ABD1XU52</accession>
<proteinExistence type="predicted"/>
<dbReference type="Gene3D" id="2.40.128.20">
    <property type="match status" value="2"/>
</dbReference>
<dbReference type="SUPFAM" id="SSF50814">
    <property type="entry name" value="Lipocalins"/>
    <property type="match status" value="2"/>
</dbReference>
<dbReference type="PANTHER" id="PTHR40087">
    <property type="entry name" value="PHENOLIC ACID DECARBOXYLASE PADC"/>
    <property type="match status" value="1"/>
</dbReference>
<evidence type="ECO:0008006" key="4">
    <source>
        <dbReference type="Google" id="ProtNLM"/>
    </source>
</evidence>
<dbReference type="InterPro" id="IPR012674">
    <property type="entry name" value="Calycin"/>
</dbReference>
<dbReference type="EMBL" id="JBHFFA010000007">
    <property type="protein sequence ID" value="KAL2612488.1"/>
    <property type="molecule type" value="Genomic_DNA"/>
</dbReference>
<evidence type="ECO:0000313" key="3">
    <source>
        <dbReference type="Proteomes" id="UP001605036"/>
    </source>
</evidence>
<dbReference type="CDD" id="cd14241">
    <property type="entry name" value="PAD"/>
    <property type="match status" value="1"/>
</dbReference>
<evidence type="ECO:0000256" key="1">
    <source>
        <dbReference type="SAM" id="MobiDB-lite"/>
    </source>
</evidence>
<dbReference type="Pfam" id="PF05870">
    <property type="entry name" value="PA_decarbox"/>
    <property type="match status" value="2"/>
</dbReference>
<keyword evidence="3" id="KW-1185">Reference proteome</keyword>
<dbReference type="InterPro" id="IPR008729">
    <property type="entry name" value="PA_de_COase"/>
</dbReference>
<comment type="caution">
    <text evidence="2">The sequence shown here is derived from an EMBL/GenBank/DDBJ whole genome shotgun (WGS) entry which is preliminary data.</text>
</comment>
<name>A0ABD1XU52_9MARC</name>
<feature type="compositionally biased region" description="Low complexity" evidence="1">
    <location>
        <begin position="312"/>
        <end position="321"/>
    </location>
</feature>
<protein>
    <recommendedName>
        <fullName evidence="4">Phenolic acid decarboxylase</fullName>
    </recommendedName>
</protein>
<dbReference type="PANTHER" id="PTHR40087:SF1">
    <property type="entry name" value="PHENOLIC ACID DECARBOXYLASE PADC"/>
    <property type="match status" value="1"/>
</dbReference>
<evidence type="ECO:0000313" key="2">
    <source>
        <dbReference type="EMBL" id="KAL2612488.1"/>
    </source>
</evidence>
<feature type="region of interest" description="Disordered" evidence="1">
    <location>
        <begin position="308"/>
        <end position="332"/>
    </location>
</feature>